<dbReference type="InterPro" id="IPR029016">
    <property type="entry name" value="GAF-like_dom_sf"/>
</dbReference>
<keyword evidence="6" id="KW-0808">Transferase</keyword>
<dbReference type="InterPro" id="IPR011620">
    <property type="entry name" value="Sig_transdc_His_kinase_LytS_TM"/>
</dbReference>
<evidence type="ECO:0000313" key="17">
    <source>
        <dbReference type="Proteomes" id="UP000031829"/>
    </source>
</evidence>
<evidence type="ECO:0000256" key="7">
    <source>
        <dbReference type="ARBA" id="ARBA00022692"/>
    </source>
</evidence>
<keyword evidence="4" id="KW-1003">Cell membrane</keyword>
<feature type="domain" description="Histidine kinase/HSP90-like ATPase" evidence="15">
    <location>
        <begin position="468"/>
        <end position="578"/>
    </location>
</feature>
<dbReference type="Pfam" id="PF06580">
    <property type="entry name" value="His_kinase"/>
    <property type="match status" value="1"/>
</dbReference>
<dbReference type="Pfam" id="PF07694">
    <property type="entry name" value="5TM-5TMR_LYT"/>
    <property type="match status" value="1"/>
</dbReference>
<dbReference type="Gene3D" id="3.30.450.40">
    <property type="match status" value="1"/>
</dbReference>
<dbReference type="EC" id="2.7.13.3" evidence="3"/>
<dbReference type="Pfam" id="PF02518">
    <property type="entry name" value="HATPase_c"/>
    <property type="match status" value="1"/>
</dbReference>
<dbReference type="PANTHER" id="PTHR34220:SF7">
    <property type="entry name" value="SENSOR HISTIDINE KINASE YPDA"/>
    <property type="match status" value="1"/>
</dbReference>
<dbReference type="Pfam" id="PF01590">
    <property type="entry name" value="GAF"/>
    <property type="match status" value="1"/>
</dbReference>
<dbReference type="AlphaFoldDB" id="A0A0B6AW33"/>
<evidence type="ECO:0000256" key="12">
    <source>
        <dbReference type="ARBA" id="ARBA00023012"/>
    </source>
</evidence>
<dbReference type="InterPro" id="IPR036890">
    <property type="entry name" value="HATPase_C_sf"/>
</dbReference>
<dbReference type="Proteomes" id="UP000031829">
    <property type="component" value="Chromosome"/>
</dbReference>
<evidence type="ECO:0000256" key="11">
    <source>
        <dbReference type="ARBA" id="ARBA00022989"/>
    </source>
</evidence>
<dbReference type="SUPFAM" id="SSF55781">
    <property type="entry name" value="GAF domain-like"/>
    <property type="match status" value="1"/>
</dbReference>
<dbReference type="InterPro" id="IPR003018">
    <property type="entry name" value="GAF"/>
</dbReference>
<dbReference type="EMBL" id="CP009920">
    <property type="protein sequence ID" value="AJI25332.1"/>
    <property type="molecule type" value="Genomic_DNA"/>
</dbReference>
<reference evidence="16 17" key="1">
    <citation type="journal article" date="2015" name="Genome Announc.">
        <title>Complete genome sequences for 35 biothreat assay-relevant bacillus species.</title>
        <authorList>
            <person name="Johnson S.L."/>
            <person name="Daligault H.E."/>
            <person name="Davenport K.W."/>
            <person name="Jaissle J."/>
            <person name="Frey K.G."/>
            <person name="Ladner J.T."/>
            <person name="Broomall S.M."/>
            <person name="Bishop-Lilly K.A."/>
            <person name="Bruce D.C."/>
            <person name="Gibbons H.S."/>
            <person name="Coyne S.R."/>
            <person name="Lo C.C."/>
            <person name="Meincke L."/>
            <person name="Munk A.C."/>
            <person name="Koroleva G.I."/>
            <person name="Rosenzweig C.N."/>
            <person name="Palacios G.F."/>
            <person name="Redden C.L."/>
            <person name="Minogue T.D."/>
            <person name="Chain P.S."/>
        </authorList>
    </citation>
    <scope>NUCLEOTIDE SEQUENCE [LARGE SCALE GENOMIC DNA]</scope>
    <source>
        <strain evidence="17">ATCC 14581 / DSM 32 / JCM 2506 / NBRC 15308 / NCIMB 9376 / NCTC 10342 / NRRL B-14308 / VKM B-512</strain>
    </source>
</reference>
<evidence type="ECO:0000259" key="14">
    <source>
        <dbReference type="SMART" id="SM00065"/>
    </source>
</evidence>
<keyword evidence="7" id="KW-0812">Transmembrane</keyword>
<evidence type="ECO:0000256" key="5">
    <source>
        <dbReference type="ARBA" id="ARBA00022553"/>
    </source>
</evidence>
<dbReference type="SMART" id="SM00387">
    <property type="entry name" value="HATPase_c"/>
    <property type="match status" value="1"/>
</dbReference>
<dbReference type="InterPro" id="IPR010559">
    <property type="entry name" value="Sig_transdc_His_kin_internal"/>
</dbReference>
<evidence type="ECO:0000256" key="4">
    <source>
        <dbReference type="ARBA" id="ARBA00022475"/>
    </source>
</evidence>
<evidence type="ECO:0000256" key="3">
    <source>
        <dbReference type="ARBA" id="ARBA00012438"/>
    </source>
</evidence>
<evidence type="ECO:0000256" key="2">
    <source>
        <dbReference type="ARBA" id="ARBA00004651"/>
    </source>
</evidence>
<keyword evidence="13" id="KW-0472">Membrane</keyword>
<dbReference type="SUPFAM" id="SSF55874">
    <property type="entry name" value="ATPase domain of HSP90 chaperone/DNA topoisomerase II/histidine kinase"/>
    <property type="match status" value="1"/>
</dbReference>
<keyword evidence="10" id="KW-0067">ATP-binding</keyword>
<evidence type="ECO:0000259" key="15">
    <source>
        <dbReference type="SMART" id="SM00387"/>
    </source>
</evidence>
<name>A0A0B6AW33_PRIM2</name>
<evidence type="ECO:0000256" key="9">
    <source>
        <dbReference type="ARBA" id="ARBA00022777"/>
    </source>
</evidence>
<dbReference type="GO" id="GO:0005524">
    <property type="term" value="F:ATP binding"/>
    <property type="evidence" value="ECO:0007669"/>
    <property type="project" value="UniProtKB-KW"/>
</dbReference>
<keyword evidence="12" id="KW-0902">Two-component regulatory system</keyword>
<evidence type="ECO:0000256" key="6">
    <source>
        <dbReference type="ARBA" id="ARBA00022679"/>
    </source>
</evidence>
<dbReference type="InterPro" id="IPR003594">
    <property type="entry name" value="HATPase_dom"/>
</dbReference>
<evidence type="ECO:0000256" key="10">
    <source>
        <dbReference type="ARBA" id="ARBA00022840"/>
    </source>
</evidence>
<keyword evidence="8" id="KW-0547">Nucleotide-binding</keyword>
<dbReference type="KEGG" id="bmeg:BG04_3066"/>
<keyword evidence="5" id="KW-0597">Phosphoprotein</keyword>
<evidence type="ECO:0000313" key="16">
    <source>
        <dbReference type="EMBL" id="AJI25332.1"/>
    </source>
</evidence>
<protein>
    <recommendedName>
        <fullName evidence="3">histidine kinase</fullName>
        <ecNumber evidence="3">2.7.13.3</ecNumber>
    </recommendedName>
</protein>
<keyword evidence="11" id="KW-1133">Transmembrane helix</keyword>
<dbReference type="Gene3D" id="1.10.1760.20">
    <property type="match status" value="1"/>
</dbReference>
<dbReference type="GO" id="GO:0071555">
    <property type="term" value="P:cell wall organization"/>
    <property type="evidence" value="ECO:0007669"/>
    <property type="project" value="InterPro"/>
</dbReference>
<dbReference type="SMART" id="SM00065">
    <property type="entry name" value="GAF"/>
    <property type="match status" value="1"/>
</dbReference>
<evidence type="ECO:0000256" key="8">
    <source>
        <dbReference type="ARBA" id="ARBA00022741"/>
    </source>
</evidence>
<accession>A0A0B6AW33</accession>
<feature type="domain" description="GAF" evidence="14">
    <location>
        <begin position="238"/>
        <end position="373"/>
    </location>
</feature>
<dbReference type="RefSeq" id="WP_034654279.1">
    <property type="nucleotide sequence ID" value="NZ_BCVB01000007.1"/>
</dbReference>
<gene>
    <name evidence="16" type="ORF">BG04_3066</name>
</gene>
<dbReference type="InterPro" id="IPR050640">
    <property type="entry name" value="Bact_2-comp_sensor_kinase"/>
</dbReference>
<organism evidence="16 17">
    <name type="scientific">Priestia megaterium (strain ATCC 14581 / DSM 32 / CCUG 1817 / JCM 2506 / NBRC 15308 / NCIMB 9376 / NCTC 10342 / NRRL B-14308 / VKM B-512 / Ford 19)</name>
    <name type="common">Bacillus megaterium</name>
    <dbReference type="NCBI Taxonomy" id="1348623"/>
    <lineage>
        <taxon>Bacteria</taxon>
        <taxon>Bacillati</taxon>
        <taxon>Bacillota</taxon>
        <taxon>Bacilli</taxon>
        <taxon>Bacillales</taxon>
        <taxon>Bacillaceae</taxon>
        <taxon>Priestia</taxon>
    </lineage>
</organism>
<dbReference type="HOGENOM" id="CLU_020473_3_3_9"/>
<evidence type="ECO:0000256" key="1">
    <source>
        <dbReference type="ARBA" id="ARBA00000085"/>
    </source>
</evidence>
<dbReference type="GeneID" id="93641130"/>
<dbReference type="PANTHER" id="PTHR34220">
    <property type="entry name" value="SENSOR HISTIDINE KINASE YPDA"/>
    <property type="match status" value="1"/>
</dbReference>
<dbReference type="Gene3D" id="3.30.565.10">
    <property type="entry name" value="Histidine kinase-like ATPase, C-terminal domain"/>
    <property type="match status" value="1"/>
</dbReference>
<evidence type="ECO:0000256" key="13">
    <source>
        <dbReference type="ARBA" id="ARBA00023136"/>
    </source>
</evidence>
<comment type="catalytic activity">
    <reaction evidence="1">
        <text>ATP + protein L-histidine = ADP + protein N-phospho-L-histidine.</text>
        <dbReference type="EC" id="2.7.13.3"/>
    </reaction>
</comment>
<sequence length="583" mass="64821">MIHLLIMMVERVGVIVILGFLLAHTKVFRQFLRKQQGYKGKAVLIFIFSLFSIISNYTGIEIQGTIIRNEDLLLKVDPSSSIANTRIMGVEMGGLLGGPFVGLGVGILAGVHRFMLGGSTAFSCAVSSVLAGVLTGYIGYAYRKKHRTITPRFAALVGIAMETLQMLIILLFAKPFDSAWTLVSIIAIPMIIVNGTGSYIFLSIIQSILRQEEQMRALQTHKVLLIADQTLPHFRQGLTSESCENVANIIHRFTGTDAVSLTDTHKILAHVGEGIDHHVPSHSLITGLSHEVLKTGKIMKAKSREQIDCQHKDCPLHAAIVMPLTSHGTTIGTLKMYFKDASGLSRVEEELAEGLAKLFSTQLELGEAELRSKLLKDAEIKALQAQVNPHFLFNAINTISALCRQDVEKARKLLLQLSIYFRSNLQGARQLLIPLSKELDHVHAYLSLEQARFPNKYEIDMYIEEGLDDVLLPPFILQVLVENAIRHAFPHKQKHCRVEVYIETKDKYVYVKVKDNGQGIDTKRLQMLGNQPVFSEKGTGTALYNIKQRLHGLFGKETTLEFDVTEGTAVSFVIPIELKSEGM</sequence>
<proteinExistence type="predicted"/>
<comment type="subcellular location">
    <subcellularLocation>
        <location evidence="2">Cell membrane</location>
        <topology evidence="2">Multi-pass membrane protein</topology>
    </subcellularLocation>
</comment>
<dbReference type="GO" id="GO:0005886">
    <property type="term" value="C:plasma membrane"/>
    <property type="evidence" value="ECO:0007669"/>
    <property type="project" value="UniProtKB-SubCell"/>
</dbReference>
<keyword evidence="9" id="KW-0418">Kinase</keyword>
<dbReference type="GO" id="GO:0000155">
    <property type="term" value="F:phosphorelay sensor kinase activity"/>
    <property type="evidence" value="ECO:0007669"/>
    <property type="project" value="InterPro"/>
</dbReference>